<evidence type="ECO:0000313" key="2">
    <source>
        <dbReference type="Proteomes" id="UP000196036"/>
    </source>
</evidence>
<dbReference type="EMBL" id="NFLW01000033">
    <property type="protein sequence ID" value="OUQ65102.1"/>
    <property type="molecule type" value="Genomic_DNA"/>
</dbReference>
<dbReference type="AlphaFoldDB" id="A0A1Y4VFY8"/>
<reference evidence="2" key="1">
    <citation type="submission" date="2017-04" db="EMBL/GenBank/DDBJ databases">
        <title>Function of individual gut microbiota members based on whole genome sequencing of pure cultures obtained from chicken caecum.</title>
        <authorList>
            <person name="Medvecky M."/>
            <person name="Cejkova D."/>
            <person name="Polansky O."/>
            <person name="Karasova D."/>
            <person name="Kubasova T."/>
            <person name="Cizek A."/>
            <person name="Rychlik I."/>
        </authorList>
    </citation>
    <scope>NUCLEOTIDE SEQUENCE [LARGE SCALE GENOMIC DNA]</scope>
    <source>
        <strain evidence="2">An109</strain>
    </source>
</reference>
<dbReference type="SUPFAM" id="SSF49899">
    <property type="entry name" value="Concanavalin A-like lectins/glucanases"/>
    <property type="match status" value="1"/>
</dbReference>
<evidence type="ECO:0000313" key="1">
    <source>
        <dbReference type="EMBL" id="OUQ65102.1"/>
    </source>
</evidence>
<sequence length="280" mass="32011">MMNMKQTTSIFLILLFAYCSTYSQSAKETVSAMYTFDREEEISDWLIEGEGKAYIENGKLILEPLFFPLMETLMKAGAISDDNCMKEYEPYLYAAMKAKYGNDVRNYFLVGKGEPVFMGGHFNVWNRRIRTSENFAIEFDFTPLSSAPLHMLMFCGSGLEGESVFDTSLPARYGVEDETMYDMAMYRVSFFHKSRRKANLRRAPGKIMVAQGEDVVASKDWTPTSRCRVERINGIVRFLINGKESFSYKDEQPLKGGNWGFRLMACAKGAYDNIKVITIK</sequence>
<dbReference type="Pfam" id="PF09224">
    <property type="entry name" value="DUF1961"/>
    <property type="match status" value="1"/>
</dbReference>
<gene>
    <name evidence="1" type="ORF">B5E52_16010</name>
</gene>
<dbReference type="GO" id="GO:0004553">
    <property type="term" value="F:hydrolase activity, hydrolyzing O-glycosyl compounds"/>
    <property type="evidence" value="ECO:0007669"/>
    <property type="project" value="UniProtKB-ARBA"/>
</dbReference>
<dbReference type="GO" id="GO:0005975">
    <property type="term" value="P:carbohydrate metabolic process"/>
    <property type="evidence" value="ECO:0007669"/>
    <property type="project" value="UniProtKB-ARBA"/>
</dbReference>
<accession>A0A1Y4VFY8</accession>
<organism evidence="1 2">
    <name type="scientific">Bacteroides xylanisolvens</name>
    <dbReference type="NCBI Taxonomy" id="371601"/>
    <lineage>
        <taxon>Bacteria</taxon>
        <taxon>Pseudomonadati</taxon>
        <taxon>Bacteroidota</taxon>
        <taxon>Bacteroidia</taxon>
        <taxon>Bacteroidales</taxon>
        <taxon>Bacteroidaceae</taxon>
        <taxon>Bacteroides</taxon>
    </lineage>
</organism>
<proteinExistence type="predicted"/>
<protein>
    <submittedName>
        <fullName evidence="1">Uncharacterized protein</fullName>
    </submittedName>
</protein>
<dbReference type="InterPro" id="IPR013320">
    <property type="entry name" value="ConA-like_dom_sf"/>
</dbReference>
<name>A0A1Y4VFY8_9BACE</name>
<dbReference type="InterPro" id="IPR015305">
    <property type="entry name" value="DUF1961"/>
</dbReference>
<dbReference type="Gene3D" id="2.60.120.200">
    <property type="match status" value="1"/>
</dbReference>
<comment type="caution">
    <text evidence="1">The sequence shown here is derived from an EMBL/GenBank/DDBJ whole genome shotgun (WGS) entry which is preliminary data.</text>
</comment>
<dbReference type="Proteomes" id="UP000196036">
    <property type="component" value="Unassembled WGS sequence"/>
</dbReference>